<evidence type="ECO:0000313" key="2">
    <source>
        <dbReference type="Proteomes" id="UP000018144"/>
    </source>
</evidence>
<protein>
    <submittedName>
        <fullName evidence="1">Uncharacterized protein</fullName>
    </submittedName>
</protein>
<sequence length="61" mass="6997">MGRARENCRITCKIHGLIYGEPQRLNHECVHIVTSVAENRSLKKLKKHSIASAAFNSIRYF</sequence>
<accession>U4KVD5</accession>
<dbReference type="AlphaFoldDB" id="U4KVD5"/>
<name>U4KVD5_PYROM</name>
<reference evidence="1 2" key="1">
    <citation type="journal article" date="2013" name="PLoS Genet.">
        <title>The genome and development-dependent transcriptomes of Pyronema confluens: a window into fungal evolution.</title>
        <authorList>
            <person name="Traeger S."/>
            <person name="Altegoer F."/>
            <person name="Freitag M."/>
            <person name="Gabaldon T."/>
            <person name="Kempken F."/>
            <person name="Kumar A."/>
            <person name="Marcet-Houben M."/>
            <person name="Poggeler S."/>
            <person name="Stajich J.E."/>
            <person name="Nowrousian M."/>
        </authorList>
    </citation>
    <scope>NUCLEOTIDE SEQUENCE [LARGE SCALE GENOMIC DNA]</scope>
    <source>
        <strain evidence="2">CBS 100304</strain>
        <tissue evidence="1">Vegetative mycelium</tissue>
    </source>
</reference>
<dbReference type="Proteomes" id="UP000018144">
    <property type="component" value="Unassembled WGS sequence"/>
</dbReference>
<evidence type="ECO:0000313" key="1">
    <source>
        <dbReference type="EMBL" id="CCX05222.1"/>
    </source>
</evidence>
<dbReference type="EMBL" id="HF935238">
    <property type="protein sequence ID" value="CCX05222.1"/>
    <property type="molecule type" value="Genomic_DNA"/>
</dbReference>
<gene>
    <name evidence="1" type="ORF">PCON_04809</name>
</gene>
<proteinExistence type="predicted"/>
<organism evidence="1 2">
    <name type="scientific">Pyronema omphalodes (strain CBS 100304)</name>
    <name type="common">Pyronema confluens</name>
    <dbReference type="NCBI Taxonomy" id="1076935"/>
    <lineage>
        <taxon>Eukaryota</taxon>
        <taxon>Fungi</taxon>
        <taxon>Dikarya</taxon>
        <taxon>Ascomycota</taxon>
        <taxon>Pezizomycotina</taxon>
        <taxon>Pezizomycetes</taxon>
        <taxon>Pezizales</taxon>
        <taxon>Pyronemataceae</taxon>
        <taxon>Pyronema</taxon>
    </lineage>
</organism>
<keyword evidence="2" id="KW-1185">Reference proteome</keyword>